<proteinExistence type="predicted"/>
<gene>
    <name evidence="2" type="ORF">K2173_024920</name>
</gene>
<dbReference type="PANTHER" id="PTHR47723:SF19">
    <property type="entry name" value="POLYNUCLEOTIDYL TRANSFERASE, RIBONUCLEASE H-LIKE SUPERFAMILY PROTEIN"/>
    <property type="match status" value="1"/>
</dbReference>
<dbReference type="PANTHER" id="PTHR47723">
    <property type="entry name" value="OS05G0353850 PROTEIN"/>
    <property type="match status" value="1"/>
</dbReference>
<reference evidence="2 3" key="1">
    <citation type="submission" date="2021-09" db="EMBL/GenBank/DDBJ databases">
        <title>Genomic insights and catalytic innovation underlie evolution of tropane alkaloids biosynthesis.</title>
        <authorList>
            <person name="Wang Y.-J."/>
            <person name="Tian T."/>
            <person name="Huang J.-P."/>
            <person name="Huang S.-X."/>
        </authorList>
    </citation>
    <scope>NUCLEOTIDE SEQUENCE [LARGE SCALE GENOMIC DNA]</scope>
    <source>
        <strain evidence="2">KIB-2018</strain>
        <tissue evidence="2">Leaf</tissue>
    </source>
</reference>
<dbReference type="InterPro" id="IPR036397">
    <property type="entry name" value="RNaseH_sf"/>
</dbReference>
<dbReference type="AlphaFoldDB" id="A0AAV8UCI2"/>
<dbReference type="CDD" id="cd06222">
    <property type="entry name" value="RNase_H_like"/>
    <property type="match status" value="1"/>
</dbReference>
<dbReference type="InterPro" id="IPR002156">
    <property type="entry name" value="RNaseH_domain"/>
</dbReference>
<dbReference type="Gene3D" id="3.30.420.10">
    <property type="entry name" value="Ribonuclease H-like superfamily/Ribonuclease H"/>
    <property type="match status" value="1"/>
</dbReference>
<sequence>MGNSADHDNRWVGWNCPATDEICVNVDGSSRGYPSEAGFDGVLRDSYGTWLGGFYGSIGNATNMVAELSAIFFGLISAWERGHKCIVLCSDSQEAIHLVRDGHFVVYPHANLLGDILAMLHWDWHVKIIHCLREGNQVVNRLAKMSSHSSTSF</sequence>
<keyword evidence="3" id="KW-1185">Reference proteome</keyword>
<dbReference type="GO" id="GO:0004523">
    <property type="term" value="F:RNA-DNA hybrid ribonuclease activity"/>
    <property type="evidence" value="ECO:0007669"/>
    <property type="project" value="InterPro"/>
</dbReference>
<accession>A0AAV8UCI2</accession>
<organism evidence="2 3">
    <name type="scientific">Erythroxylum novogranatense</name>
    <dbReference type="NCBI Taxonomy" id="1862640"/>
    <lineage>
        <taxon>Eukaryota</taxon>
        <taxon>Viridiplantae</taxon>
        <taxon>Streptophyta</taxon>
        <taxon>Embryophyta</taxon>
        <taxon>Tracheophyta</taxon>
        <taxon>Spermatophyta</taxon>
        <taxon>Magnoliopsida</taxon>
        <taxon>eudicotyledons</taxon>
        <taxon>Gunneridae</taxon>
        <taxon>Pentapetalae</taxon>
        <taxon>rosids</taxon>
        <taxon>fabids</taxon>
        <taxon>Malpighiales</taxon>
        <taxon>Erythroxylaceae</taxon>
        <taxon>Erythroxylum</taxon>
    </lineage>
</organism>
<dbReference type="Proteomes" id="UP001159364">
    <property type="component" value="Linkage Group LG08"/>
</dbReference>
<dbReference type="InterPro" id="IPR044730">
    <property type="entry name" value="RNase_H-like_dom_plant"/>
</dbReference>
<comment type="caution">
    <text evidence="2">The sequence shown here is derived from an EMBL/GenBank/DDBJ whole genome shotgun (WGS) entry which is preliminary data.</text>
</comment>
<evidence type="ECO:0000313" key="3">
    <source>
        <dbReference type="Proteomes" id="UP001159364"/>
    </source>
</evidence>
<dbReference type="PROSITE" id="PS50879">
    <property type="entry name" value="RNASE_H_1"/>
    <property type="match status" value="1"/>
</dbReference>
<dbReference type="InterPro" id="IPR012337">
    <property type="entry name" value="RNaseH-like_sf"/>
</dbReference>
<dbReference type="Pfam" id="PF13456">
    <property type="entry name" value="RVT_3"/>
    <property type="match status" value="1"/>
</dbReference>
<dbReference type="InterPro" id="IPR053151">
    <property type="entry name" value="RNase_H-like"/>
</dbReference>
<dbReference type="EMBL" id="JAIWQS010000008">
    <property type="protein sequence ID" value="KAJ8900280.1"/>
    <property type="molecule type" value="Genomic_DNA"/>
</dbReference>
<feature type="domain" description="RNase H type-1" evidence="1">
    <location>
        <begin position="18"/>
        <end position="148"/>
    </location>
</feature>
<dbReference type="GO" id="GO:0003676">
    <property type="term" value="F:nucleic acid binding"/>
    <property type="evidence" value="ECO:0007669"/>
    <property type="project" value="InterPro"/>
</dbReference>
<evidence type="ECO:0000313" key="2">
    <source>
        <dbReference type="EMBL" id="KAJ8900280.1"/>
    </source>
</evidence>
<protein>
    <recommendedName>
        <fullName evidence="1">RNase H type-1 domain-containing protein</fullName>
    </recommendedName>
</protein>
<dbReference type="SUPFAM" id="SSF53098">
    <property type="entry name" value="Ribonuclease H-like"/>
    <property type="match status" value="1"/>
</dbReference>
<evidence type="ECO:0000259" key="1">
    <source>
        <dbReference type="PROSITE" id="PS50879"/>
    </source>
</evidence>
<name>A0AAV8UCI2_9ROSI</name>